<keyword evidence="2" id="KW-1185">Reference proteome</keyword>
<evidence type="ECO:0000313" key="1">
    <source>
        <dbReference type="EMBL" id="MVO10395.1"/>
    </source>
</evidence>
<evidence type="ECO:0000313" key="2">
    <source>
        <dbReference type="Proteomes" id="UP000431264"/>
    </source>
</evidence>
<sequence length="63" mass="7019">MSVLTKKEQKNVVILGGGDELITNPPKLRKPLPFGIEGSQFMCTMYYGVGWTYVGYGTCIHHN</sequence>
<gene>
    <name evidence="1" type="ORF">GOQ30_14570</name>
</gene>
<accession>A0A6I4IUA5</accession>
<dbReference type="AlphaFoldDB" id="A0A6I4IUA5"/>
<reference evidence="2" key="1">
    <citation type="submission" date="2019-05" db="EMBL/GenBank/DDBJ databases">
        <title>Flavobacterium profundi sp. nov., isolated from a deep-sea seamount.</title>
        <authorList>
            <person name="Zhang D.-C."/>
        </authorList>
    </citation>
    <scope>NUCLEOTIDE SEQUENCE [LARGE SCALE GENOMIC DNA]</scope>
    <source>
        <strain evidence="2">TP390</strain>
    </source>
</reference>
<dbReference type="Proteomes" id="UP000431264">
    <property type="component" value="Unassembled WGS sequence"/>
</dbReference>
<comment type="caution">
    <text evidence="1">The sequence shown here is derived from an EMBL/GenBank/DDBJ whole genome shotgun (WGS) entry which is preliminary data.</text>
</comment>
<organism evidence="1 2">
    <name type="scientific">Flavobacterium profundi</name>
    <dbReference type="NCBI Taxonomy" id="1774945"/>
    <lineage>
        <taxon>Bacteria</taxon>
        <taxon>Pseudomonadati</taxon>
        <taxon>Bacteroidota</taxon>
        <taxon>Flavobacteriia</taxon>
        <taxon>Flavobacteriales</taxon>
        <taxon>Flavobacteriaceae</taxon>
        <taxon>Flavobacterium</taxon>
    </lineage>
</organism>
<proteinExistence type="predicted"/>
<dbReference type="EMBL" id="WQLW01000012">
    <property type="protein sequence ID" value="MVO10395.1"/>
    <property type="molecule type" value="Genomic_DNA"/>
</dbReference>
<protein>
    <submittedName>
        <fullName evidence="1">Uncharacterized protein</fullName>
    </submittedName>
</protein>
<dbReference type="RefSeq" id="WP_140998821.1">
    <property type="nucleotide sequence ID" value="NZ_VDCZ01000012.1"/>
</dbReference>
<name>A0A6I4IUA5_9FLAO</name>